<name>T2T630_HELPX</name>
<reference evidence="3 4" key="1">
    <citation type="journal article" date="2013" name="Genome Announc.">
        <title>Draft Genome Sequences of Helicobacter pylori Strains Isolated from Regions of Low and High Gastric Cancer Risk in Colombia.</title>
        <authorList>
            <person name="Sheh A."/>
            <person name="Piazuelo M.B."/>
            <person name="Wilson K.T."/>
            <person name="Correa P."/>
            <person name="Fox J.G."/>
        </authorList>
    </citation>
    <scope>NUCLEOTIDE SEQUENCE [LARGE SCALE GENOMIC DNA]</scope>
    <source>
        <strain evidence="3 4">PZ5056</strain>
    </source>
</reference>
<dbReference type="AlphaFoldDB" id="T2T630"/>
<evidence type="ECO:0000313" key="3">
    <source>
        <dbReference type="EMBL" id="EQE00011.1"/>
    </source>
</evidence>
<keyword evidence="2" id="KW-1133">Transmembrane helix</keyword>
<dbReference type="Proteomes" id="UP000015834">
    <property type="component" value="Unassembled WGS sequence"/>
</dbReference>
<keyword evidence="2" id="KW-0812">Transmembrane</keyword>
<comment type="caution">
    <text evidence="3">The sequence shown here is derived from an EMBL/GenBank/DDBJ whole genome shotgun (WGS) entry which is preliminary data.</text>
</comment>
<feature type="region of interest" description="Disordered" evidence="1">
    <location>
        <begin position="118"/>
        <end position="148"/>
    </location>
</feature>
<evidence type="ECO:0000256" key="2">
    <source>
        <dbReference type="SAM" id="Phobius"/>
    </source>
</evidence>
<evidence type="ECO:0000313" key="4">
    <source>
        <dbReference type="Proteomes" id="UP000015834"/>
    </source>
</evidence>
<dbReference type="PATRIC" id="fig|1337393.3.peg.130"/>
<protein>
    <submittedName>
        <fullName evidence="3">Cag pathogenicity island protein Cag1</fullName>
    </submittedName>
</protein>
<dbReference type="EMBL" id="ASYU01000015">
    <property type="protein sequence ID" value="EQE00011.1"/>
    <property type="molecule type" value="Genomic_DNA"/>
</dbReference>
<sequence>MTTWRWFYIFCYNDMDLFHSSNKLKIYHYGGNAMADTINTTEATHETKKPNAFVNFFKNNLTDKRYDSLGLIGAGVLCCVLSGAMGIVGIIFVAIGIFLSFSNINLVKLVEKLSKKQPKAATTVNNETQKSQATSVTNGPTEAKETKD</sequence>
<proteinExistence type="predicted"/>
<keyword evidence="2" id="KW-0472">Membrane</keyword>
<feature type="transmembrane region" description="Helical" evidence="2">
    <location>
        <begin position="71"/>
        <end position="99"/>
    </location>
</feature>
<organism evidence="3 4">
    <name type="scientific">Helicobacter pylori PZ5056</name>
    <dbReference type="NCBI Taxonomy" id="1337393"/>
    <lineage>
        <taxon>Bacteria</taxon>
        <taxon>Pseudomonadati</taxon>
        <taxon>Campylobacterota</taxon>
        <taxon>Epsilonproteobacteria</taxon>
        <taxon>Campylobacterales</taxon>
        <taxon>Helicobacteraceae</taxon>
        <taxon>Helicobacter</taxon>
    </lineage>
</organism>
<gene>
    <name evidence="3" type="ORF">L933_00875</name>
</gene>
<feature type="compositionally biased region" description="Polar residues" evidence="1">
    <location>
        <begin position="120"/>
        <end position="140"/>
    </location>
</feature>
<accession>T2T630</accession>
<evidence type="ECO:0000256" key="1">
    <source>
        <dbReference type="SAM" id="MobiDB-lite"/>
    </source>
</evidence>